<accession>A0A368QMD2</accession>
<name>A0A368QMD2_SETIT</name>
<dbReference type="EMBL" id="CM003530">
    <property type="protein sequence ID" value="RCV18898.1"/>
    <property type="molecule type" value="Genomic_DNA"/>
</dbReference>
<dbReference type="InterPro" id="IPR036146">
    <property type="entry name" value="Cyclotide_sf"/>
</dbReference>
<proteinExistence type="predicted"/>
<reference evidence="4" key="2">
    <citation type="submission" date="2015-07" db="EMBL/GenBank/DDBJ databases">
        <authorList>
            <person name="Noorani M."/>
        </authorList>
    </citation>
    <scope>NUCLEOTIDE SEQUENCE</scope>
    <source>
        <strain evidence="4">Yugu1</strain>
    </source>
</reference>
<organism evidence="4">
    <name type="scientific">Setaria italica</name>
    <name type="common">Foxtail millet</name>
    <name type="synonym">Panicum italicum</name>
    <dbReference type="NCBI Taxonomy" id="4555"/>
    <lineage>
        <taxon>Eukaryota</taxon>
        <taxon>Viridiplantae</taxon>
        <taxon>Streptophyta</taxon>
        <taxon>Embryophyta</taxon>
        <taxon>Tracheophyta</taxon>
        <taxon>Spermatophyta</taxon>
        <taxon>Magnoliopsida</taxon>
        <taxon>Liliopsida</taxon>
        <taxon>Poales</taxon>
        <taxon>Poaceae</taxon>
        <taxon>PACMAD clade</taxon>
        <taxon>Panicoideae</taxon>
        <taxon>Panicodae</taxon>
        <taxon>Paniceae</taxon>
        <taxon>Cenchrinae</taxon>
        <taxon>Setaria</taxon>
    </lineage>
</organism>
<sequence length="148" mass="16442">MESGRRATGVVALVAMMVVLQLMAAPTAMARSLQDTTPVLSLNRIARELSSQGDIQCGQTCFWIPCLDLGCSCKDNICYRLSLEGERDECGEGIKKELGISRNILVRVTKPRWQANQNEKSSSNQLVTFLQLEVSVSCWDKSQEKMKV</sequence>
<dbReference type="OrthoDB" id="711198at2759"/>
<dbReference type="InterPro" id="IPR005535">
    <property type="entry name" value="Cyclotide"/>
</dbReference>
<dbReference type="PROSITE" id="PS51052">
    <property type="entry name" value="CYCLOTIDE"/>
    <property type="match status" value="1"/>
</dbReference>
<dbReference type="Pfam" id="PF03784">
    <property type="entry name" value="Cyclotide"/>
    <property type="match status" value="1"/>
</dbReference>
<feature type="signal peptide" evidence="3">
    <location>
        <begin position="1"/>
        <end position="30"/>
    </location>
</feature>
<evidence type="ECO:0000256" key="1">
    <source>
        <dbReference type="ARBA" id="ARBA00022821"/>
    </source>
</evidence>
<keyword evidence="1" id="KW-0611">Plant defense</keyword>
<keyword evidence="3" id="KW-0732">Signal</keyword>
<feature type="chain" id="PRO_5016562436" evidence="3">
    <location>
        <begin position="31"/>
        <end position="148"/>
    </location>
</feature>
<keyword evidence="2" id="KW-1015">Disulfide bond</keyword>
<evidence type="ECO:0000256" key="3">
    <source>
        <dbReference type="SAM" id="SignalP"/>
    </source>
</evidence>
<reference evidence="4" key="1">
    <citation type="journal article" date="2012" name="Nat. Biotechnol.">
        <title>Reference genome sequence of the model plant Setaria.</title>
        <authorList>
            <person name="Bennetzen J.L."/>
            <person name="Schmutz J."/>
            <person name="Wang H."/>
            <person name="Percifield R."/>
            <person name="Hawkins J."/>
            <person name="Pontaroli A.C."/>
            <person name="Estep M."/>
            <person name="Feng L."/>
            <person name="Vaughn J.N."/>
            <person name="Grimwood J."/>
            <person name="Jenkins J."/>
            <person name="Barry K."/>
            <person name="Lindquist E."/>
            <person name="Hellsten U."/>
            <person name="Deshpande S."/>
            <person name="Wang X."/>
            <person name="Wu X."/>
            <person name="Mitros T."/>
            <person name="Triplett J."/>
            <person name="Yang X."/>
            <person name="Ye C.Y."/>
            <person name="Mauro-Herrera M."/>
            <person name="Wang L."/>
            <person name="Li P."/>
            <person name="Sharma M."/>
            <person name="Sharma R."/>
            <person name="Ronald P.C."/>
            <person name="Panaud O."/>
            <person name="Kellogg E.A."/>
            <person name="Brutnell T.P."/>
            <person name="Doust A.N."/>
            <person name="Tuskan G.A."/>
            <person name="Rokhsar D."/>
            <person name="Devos K.M."/>
        </authorList>
    </citation>
    <scope>NUCLEOTIDE SEQUENCE [LARGE SCALE GENOMIC DNA]</scope>
    <source>
        <strain evidence="4">Yugu1</strain>
    </source>
</reference>
<gene>
    <name evidence="4" type="ORF">SETIT_3G340100v2</name>
</gene>
<evidence type="ECO:0000256" key="2">
    <source>
        <dbReference type="ARBA" id="ARBA00023157"/>
    </source>
</evidence>
<evidence type="ECO:0000313" key="4">
    <source>
        <dbReference type="EMBL" id="RCV18898.1"/>
    </source>
</evidence>
<protein>
    <submittedName>
        <fullName evidence="4">Uncharacterized protein</fullName>
    </submittedName>
</protein>
<dbReference type="GO" id="GO:0006952">
    <property type="term" value="P:defense response"/>
    <property type="evidence" value="ECO:0007669"/>
    <property type="project" value="UniProtKB-KW"/>
</dbReference>
<dbReference type="SUPFAM" id="SSF57038">
    <property type="entry name" value="Cyclotides"/>
    <property type="match status" value="1"/>
</dbReference>
<dbReference type="AlphaFoldDB" id="A0A368QMD2"/>